<dbReference type="EMBL" id="JAKRVX010000001">
    <property type="protein sequence ID" value="MCL9815842.1"/>
    <property type="molecule type" value="Genomic_DNA"/>
</dbReference>
<dbReference type="AlphaFoldDB" id="A0AAE3FUG4"/>
<keyword evidence="3 7" id="KW-0812">Transmembrane</keyword>
<sequence>MSVERPSLSPVDLLKTIVDTAGNAQITFLAASVAYYAFVSLIPSLLLLLILASAIGGEAFATQLLELTQDFLTPAGQEVIEGAIENAAGRGGATIVSFAVLAWGTLKVFRALDTAFLTVYGQTETASFIGQLRDAAVSAFSIGVGIASMLVIGAVVAAVPLGPFSRIVGIAILPLLLIGVFLPMYRQFPNPPITFKEALPGAAFAAIGWTALQAGFQIYAAGAAQYQVYGVIGAILLLVTWLYIAAVLIIFGAVVNAVLAGNRSLDDFDDDHTSGTISASDRQLQQGPLRQSEYMASERTDRDSTTGVGDRSRPDDEQDRESVSPAGAPDISELNEQLSELRADLDSFESDINNRTIKKPEVESELKGYVRKRMRRGHARGWGPYLVLLYGTAMTLGAFYYLQSDWVAILAMLIIFLSTLGLYVIFVVVGVGLNLAGGPGRILDFVRDRRN</sequence>
<comment type="caution">
    <text evidence="8">The sequence shown here is derived from an EMBL/GenBank/DDBJ whole genome shotgun (WGS) entry which is preliminary data.</text>
</comment>
<feature type="compositionally biased region" description="Polar residues" evidence="6">
    <location>
        <begin position="274"/>
        <end position="289"/>
    </location>
</feature>
<dbReference type="InterPro" id="IPR017039">
    <property type="entry name" value="Virul_fac_BrkB"/>
</dbReference>
<dbReference type="NCBIfam" id="TIGR00765">
    <property type="entry name" value="yihY_not_rbn"/>
    <property type="match status" value="1"/>
</dbReference>
<evidence type="ECO:0000313" key="9">
    <source>
        <dbReference type="Proteomes" id="UP001203207"/>
    </source>
</evidence>
<keyword evidence="2" id="KW-1003">Cell membrane</keyword>
<reference evidence="8" key="2">
    <citation type="submission" date="2022-02" db="EMBL/GenBank/DDBJ databases">
        <authorList>
            <person name="Elcheninov A.G."/>
            <person name="Sorokin D.Y."/>
            <person name="Kublanov I.V."/>
        </authorList>
    </citation>
    <scope>NUCLEOTIDE SEQUENCE</scope>
    <source>
        <strain evidence="8">AArc-St2</strain>
    </source>
</reference>
<feature type="transmembrane region" description="Helical" evidence="7">
    <location>
        <begin position="198"/>
        <end position="220"/>
    </location>
</feature>
<evidence type="ECO:0000256" key="6">
    <source>
        <dbReference type="SAM" id="MobiDB-lite"/>
    </source>
</evidence>
<dbReference type="RefSeq" id="WP_250582742.1">
    <property type="nucleotide sequence ID" value="NZ_JAKRVX010000001.1"/>
</dbReference>
<reference evidence="8" key="1">
    <citation type="journal article" date="2022" name="Syst. Appl. Microbiol.">
        <title>Natronocalculus amylovorans gen. nov., sp. nov., and Natranaeroarchaeum aerophilus sp. nov., dominant culturable amylolytic natronoarchaea from hypersaline soda lakes in southwestern Siberia.</title>
        <authorList>
            <person name="Sorokin D.Y."/>
            <person name="Elcheninov A.G."/>
            <person name="Khizhniak T.V."/>
            <person name="Koenen M."/>
            <person name="Bale N.J."/>
            <person name="Damste J.S.S."/>
            <person name="Kublanov I.V."/>
        </authorList>
    </citation>
    <scope>NUCLEOTIDE SEQUENCE</scope>
    <source>
        <strain evidence="8">AArc-St2</strain>
    </source>
</reference>
<evidence type="ECO:0000256" key="5">
    <source>
        <dbReference type="ARBA" id="ARBA00023136"/>
    </source>
</evidence>
<proteinExistence type="predicted"/>
<comment type="subcellular location">
    <subcellularLocation>
        <location evidence="1">Cell membrane</location>
        <topology evidence="1">Multi-pass membrane protein</topology>
    </subcellularLocation>
</comment>
<dbReference type="PANTHER" id="PTHR30213:SF0">
    <property type="entry name" value="UPF0761 MEMBRANE PROTEIN YIHY"/>
    <property type="match status" value="1"/>
</dbReference>
<evidence type="ECO:0000256" key="3">
    <source>
        <dbReference type="ARBA" id="ARBA00022692"/>
    </source>
</evidence>
<feature type="transmembrane region" description="Helical" evidence="7">
    <location>
        <begin position="137"/>
        <end position="161"/>
    </location>
</feature>
<dbReference type="GO" id="GO:0005886">
    <property type="term" value="C:plasma membrane"/>
    <property type="evidence" value="ECO:0007669"/>
    <property type="project" value="UniProtKB-SubCell"/>
</dbReference>
<keyword evidence="4 7" id="KW-1133">Transmembrane helix</keyword>
<dbReference type="Pfam" id="PF03631">
    <property type="entry name" value="Virul_fac_BrkB"/>
    <property type="match status" value="1"/>
</dbReference>
<evidence type="ECO:0000313" key="8">
    <source>
        <dbReference type="EMBL" id="MCL9815842.1"/>
    </source>
</evidence>
<gene>
    <name evidence="8" type="ORF">AArcSt2_02695</name>
</gene>
<keyword evidence="9" id="KW-1185">Reference proteome</keyword>
<feature type="transmembrane region" description="Helical" evidence="7">
    <location>
        <begin position="226"/>
        <end position="259"/>
    </location>
</feature>
<evidence type="ECO:0000256" key="2">
    <source>
        <dbReference type="ARBA" id="ARBA00022475"/>
    </source>
</evidence>
<evidence type="ECO:0000256" key="7">
    <source>
        <dbReference type="SAM" id="Phobius"/>
    </source>
</evidence>
<feature type="transmembrane region" description="Helical" evidence="7">
    <location>
        <begin position="382"/>
        <end position="402"/>
    </location>
</feature>
<accession>A0AAE3FUG4</accession>
<evidence type="ECO:0000256" key="4">
    <source>
        <dbReference type="ARBA" id="ARBA00022989"/>
    </source>
</evidence>
<feature type="transmembrane region" description="Helical" evidence="7">
    <location>
        <begin position="33"/>
        <end position="55"/>
    </location>
</feature>
<feature type="compositionally biased region" description="Basic and acidic residues" evidence="6">
    <location>
        <begin position="296"/>
        <end position="315"/>
    </location>
</feature>
<keyword evidence="5 7" id="KW-0472">Membrane</keyword>
<feature type="region of interest" description="Disordered" evidence="6">
    <location>
        <begin position="274"/>
        <end position="330"/>
    </location>
</feature>
<organism evidence="8 9">
    <name type="scientific">Natronocalculus amylovorans</name>
    <dbReference type="NCBI Taxonomy" id="2917812"/>
    <lineage>
        <taxon>Archaea</taxon>
        <taxon>Methanobacteriati</taxon>
        <taxon>Methanobacteriota</taxon>
        <taxon>Stenosarchaea group</taxon>
        <taxon>Halobacteria</taxon>
        <taxon>Halobacteriales</taxon>
        <taxon>Haloferacaceae</taxon>
        <taxon>Natronocalculus</taxon>
    </lineage>
</organism>
<evidence type="ECO:0000256" key="1">
    <source>
        <dbReference type="ARBA" id="ARBA00004651"/>
    </source>
</evidence>
<feature type="transmembrane region" description="Helical" evidence="7">
    <location>
        <begin position="167"/>
        <end position="186"/>
    </location>
</feature>
<dbReference type="Proteomes" id="UP001203207">
    <property type="component" value="Unassembled WGS sequence"/>
</dbReference>
<feature type="transmembrane region" description="Helical" evidence="7">
    <location>
        <begin position="408"/>
        <end position="433"/>
    </location>
</feature>
<protein>
    <submittedName>
        <fullName evidence="8">YihY/virulence factor BrkB family protein</fullName>
    </submittedName>
</protein>
<dbReference type="PANTHER" id="PTHR30213">
    <property type="entry name" value="INNER MEMBRANE PROTEIN YHJD"/>
    <property type="match status" value="1"/>
</dbReference>
<name>A0AAE3FUG4_9EURY</name>